<dbReference type="SUPFAM" id="SSF53955">
    <property type="entry name" value="Lysozyme-like"/>
    <property type="match status" value="1"/>
</dbReference>
<dbReference type="Gene3D" id="1.20.141.10">
    <property type="entry name" value="Chitosanase, subunit A, domain 1"/>
    <property type="match status" value="1"/>
</dbReference>
<proteinExistence type="predicted"/>
<protein>
    <submittedName>
        <fullName evidence="3">Glycoside hydrolase family 108 protein</fullName>
    </submittedName>
</protein>
<dbReference type="InterPro" id="IPR008565">
    <property type="entry name" value="TtsA-like_GH18_dom"/>
</dbReference>
<sequence length="186" mass="19791">MTDSSDDAARAAFHPYFVALIGNEGGLTLNAADPGNWTGGAVGKGVLNGTRYGIAAASYPEEDIRNLTPERAEALYFRDFWCRTGCDALPPLMRDLVFDSAVNNGPGNAARFLQRALGVADDGRIGPVTRAALALADPVTLGEAFQRERVTFHTKLSTWATFGKGWAIRLATVPFQAMRLAASGTG</sequence>
<reference evidence="3 4" key="1">
    <citation type="submission" date="2024-09" db="EMBL/GenBank/DDBJ databases">
        <authorList>
            <person name="Sun Q."/>
            <person name="Mori K."/>
        </authorList>
    </citation>
    <scope>NUCLEOTIDE SEQUENCE [LARGE SCALE GENOMIC DNA]</scope>
    <source>
        <strain evidence="3 4">TBRC 5777</strain>
    </source>
</reference>
<comment type="caution">
    <text evidence="3">The sequence shown here is derived from an EMBL/GenBank/DDBJ whole genome shotgun (WGS) entry which is preliminary data.</text>
</comment>
<evidence type="ECO:0000313" key="4">
    <source>
        <dbReference type="Proteomes" id="UP001589865"/>
    </source>
</evidence>
<dbReference type="RefSeq" id="WP_377044281.1">
    <property type="nucleotide sequence ID" value="NZ_JBHLUN010000006.1"/>
</dbReference>
<evidence type="ECO:0000259" key="2">
    <source>
        <dbReference type="Pfam" id="PF09374"/>
    </source>
</evidence>
<dbReference type="EMBL" id="JBHLUN010000006">
    <property type="protein sequence ID" value="MFC0408530.1"/>
    <property type="molecule type" value="Genomic_DNA"/>
</dbReference>
<gene>
    <name evidence="3" type="ORF">ACFFGY_09745</name>
</gene>
<dbReference type="Pfam" id="PF05838">
    <property type="entry name" value="Glyco_hydro_108"/>
    <property type="match status" value="1"/>
</dbReference>
<evidence type="ECO:0000313" key="3">
    <source>
        <dbReference type="EMBL" id="MFC0408530.1"/>
    </source>
</evidence>
<keyword evidence="3" id="KW-0378">Hydrolase</keyword>
<dbReference type="Proteomes" id="UP001589865">
    <property type="component" value="Unassembled WGS sequence"/>
</dbReference>
<dbReference type="Pfam" id="PF09374">
    <property type="entry name" value="PG_binding_3"/>
    <property type="match status" value="1"/>
</dbReference>
<dbReference type="GO" id="GO:0016787">
    <property type="term" value="F:hydrolase activity"/>
    <property type="evidence" value="ECO:0007669"/>
    <property type="project" value="UniProtKB-KW"/>
</dbReference>
<name>A0ABV6JSU4_9PROT</name>
<dbReference type="InterPro" id="IPR018537">
    <property type="entry name" value="Peptidoglycan-bd_3"/>
</dbReference>
<evidence type="ECO:0000259" key="1">
    <source>
        <dbReference type="Pfam" id="PF05838"/>
    </source>
</evidence>
<feature type="domain" description="Peptidoglycan binding" evidence="2">
    <location>
        <begin position="108"/>
        <end position="169"/>
    </location>
</feature>
<keyword evidence="4" id="KW-1185">Reference proteome</keyword>
<accession>A0ABV6JSU4</accession>
<feature type="domain" description="TtsA-like Glycoside hydrolase family 108" evidence="1">
    <location>
        <begin position="20"/>
        <end position="105"/>
    </location>
</feature>
<dbReference type="InterPro" id="IPR023346">
    <property type="entry name" value="Lysozyme-like_dom_sf"/>
</dbReference>
<organism evidence="3 4">
    <name type="scientific">Roseomonas elaeocarpi</name>
    <dbReference type="NCBI Taxonomy" id="907779"/>
    <lineage>
        <taxon>Bacteria</taxon>
        <taxon>Pseudomonadati</taxon>
        <taxon>Pseudomonadota</taxon>
        <taxon>Alphaproteobacteria</taxon>
        <taxon>Acetobacterales</taxon>
        <taxon>Roseomonadaceae</taxon>
        <taxon>Roseomonas</taxon>
    </lineage>
</organism>